<dbReference type="AlphaFoldDB" id="A0A1N6WU60"/>
<dbReference type="OrthoDB" id="9806974at2"/>
<evidence type="ECO:0000313" key="3">
    <source>
        <dbReference type="EMBL" id="SIQ93649.1"/>
    </source>
</evidence>
<evidence type="ECO:0000256" key="2">
    <source>
        <dbReference type="ARBA" id="ARBA00023002"/>
    </source>
</evidence>
<dbReference type="Pfam" id="PF13561">
    <property type="entry name" value="adh_short_C2"/>
    <property type="match status" value="1"/>
</dbReference>
<name>A0A1N6WU60_9ACTN</name>
<dbReference type="PANTHER" id="PTHR43477:SF1">
    <property type="entry name" value="DIHYDROANTICAPSIN 7-DEHYDROGENASE"/>
    <property type="match status" value="1"/>
</dbReference>
<keyword evidence="4" id="KW-1185">Reference proteome</keyword>
<accession>A0A1N6WU60</accession>
<dbReference type="PRINTS" id="PR00081">
    <property type="entry name" value="GDHRDH"/>
</dbReference>
<dbReference type="InterPro" id="IPR002347">
    <property type="entry name" value="SDR_fam"/>
</dbReference>
<dbReference type="RefSeq" id="WP_076470069.1">
    <property type="nucleotide sequence ID" value="NZ_FTNF01000005.1"/>
</dbReference>
<dbReference type="SUPFAM" id="SSF51735">
    <property type="entry name" value="NAD(P)-binding Rossmann-fold domains"/>
    <property type="match status" value="1"/>
</dbReference>
<dbReference type="EMBL" id="FTNF01000005">
    <property type="protein sequence ID" value="SIQ93649.1"/>
    <property type="molecule type" value="Genomic_DNA"/>
</dbReference>
<dbReference type="STRING" id="1198245.SAMN05444858_105110"/>
<proteinExistence type="inferred from homology"/>
<organism evidence="3 4">
    <name type="scientific">Micromonospora avicenniae</name>
    <dbReference type="NCBI Taxonomy" id="1198245"/>
    <lineage>
        <taxon>Bacteria</taxon>
        <taxon>Bacillati</taxon>
        <taxon>Actinomycetota</taxon>
        <taxon>Actinomycetes</taxon>
        <taxon>Micromonosporales</taxon>
        <taxon>Micromonosporaceae</taxon>
        <taxon>Micromonospora</taxon>
    </lineage>
</organism>
<dbReference type="PANTHER" id="PTHR43477">
    <property type="entry name" value="DIHYDROANTICAPSIN 7-DEHYDROGENASE"/>
    <property type="match status" value="1"/>
</dbReference>
<keyword evidence="2" id="KW-0560">Oxidoreductase</keyword>
<evidence type="ECO:0000313" key="4">
    <source>
        <dbReference type="Proteomes" id="UP000186004"/>
    </source>
</evidence>
<dbReference type="Gene3D" id="3.40.50.720">
    <property type="entry name" value="NAD(P)-binding Rossmann-like Domain"/>
    <property type="match status" value="1"/>
</dbReference>
<evidence type="ECO:0000256" key="1">
    <source>
        <dbReference type="ARBA" id="ARBA00006484"/>
    </source>
</evidence>
<dbReference type="Proteomes" id="UP000186004">
    <property type="component" value="Unassembled WGS sequence"/>
</dbReference>
<dbReference type="GO" id="GO:0016491">
    <property type="term" value="F:oxidoreductase activity"/>
    <property type="evidence" value="ECO:0007669"/>
    <property type="project" value="UniProtKB-KW"/>
</dbReference>
<reference evidence="3 4" key="1">
    <citation type="submission" date="2017-01" db="EMBL/GenBank/DDBJ databases">
        <authorList>
            <person name="Mah S.A."/>
            <person name="Swanson W.J."/>
            <person name="Moy G.W."/>
            <person name="Vacquier V.D."/>
        </authorList>
    </citation>
    <scope>NUCLEOTIDE SEQUENCE [LARGE SCALE GENOMIC DNA]</scope>
    <source>
        <strain evidence="3 4">DSM 45758</strain>
    </source>
</reference>
<sequence>MASQDLGSQHVVVLGGTSGIGLATARAAGAAGAVVTVVSSNPASVDRALAELPEGARGHAVDLTDAAAVGRFFARLADSGIAIDHLAYTAGEPLALMPLAELDLGQARELFALRYFGALGAVQAAAPYLRDGGSITLTTGTAGSRPGPGWSVASSICGATEALTRALAVELAPRRIRVNAVRPGVVRSPLWGGMDEEVREQLYRQTADAVPLGRVGEVDDVAPAYLFCMADSFVTGTIITVDGGSLLA</sequence>
<comment type="similarity">
    <text evidence="1">Belongs to the short-chain dehydrogenases/reductases (SDR) family.</text>
</comment>
<gene>
    <name evidence="3" type="ORF">SAMN05444858_105110</name>
</gene>
<dbReference type="InterPro" id="IPR036291">
    <property type="entry name" value="NAD(P)-bd_dom_sf"/>
</dbReference>
<dbReference type="InterPro" id="IPR051122">
    <property type="entry name" value="SDR_DHRS6-like"/>
</dbReference>
<protein>
    <submittedName>
        <fullName evidence="3">NAD(P)-dependent dehydrogenase, short-chain alcohol dehydrogenase family</fullName>
    </submittedName>
</protein>